<proteinExistence type="predicted"/>
<dbReference type="PANTHER" id="PTHR35038">
    <property type="entry name" value="DISSIMILATORY SULFITE REDUCTASE SIRA"/>
    <property type="match status" value="1"/>
</dbReference>
<name>F3L564_9GAMM</name>
<evidence type="ECO:0000256" key="1">
    <source>
        <dbReference type="ARBA" id="ARBA00022729"/>
    </source>
</evidence>
<comment type="caution">
    <text evidence="3">The sequence shown here is derived from an EMBL/GenBank/DDBJ whole genome shotgun (WGS) entry which is preliminary data.</text>
</comment>
<evidence type="ECO:0000313" key="3">
    <source>
        <dbReference type="EMBL" id="EGG28537.1"/>
    </source>
</evidence>
<sequence>MPFIRISGLLMMILISQTTLAQSEAGANGVNLKTLIMPGELIQGHEKYEADCANCHSDQGKSKQSSLCLECHEDIKTDVAENKGFHGLSTDVDAKECFQCHTDHKGRDFEPVVLDRNHFNHDNTDFALVGQHKFSHCSECHQQNTAFREAPGDCKGCHENDSPHASNVTQECDQCHEPTGWKAAEFDHSSTQFLLDNKHADVACASCHINSEFAEITVECAGCHALDDVHLGINGRECNDCHTSKSWDTTTFDHDIDTDFKLKGQHADTKCESCHIKPAFEVELSSECESCHQKADIHLGAYGNKCSDCHTENRWQNARFDHNKTLFSLRGEHAQIDCEQCHQVWRDRISDNTRCIDCHRKDDPHLGGLGGECQDCHTNESWSSQVRFNHDFTAMPLVGMHALVTCDECHSQGHYQGVSNECSDCHGRDDPHNGSLGGQCESCHNPNDWGLWVFDHSTQTDFELTGAHEELSCSQCHTEQFTKTQDLGTECADCHLDDDAHRRRFGLDCARCHVTDSFSNIQIQPQ</sequence>
<dbReference type="Proteomes" id="UP000005615">
    <property type="component" value="Unassembled WGS sequence"/>
</dbReference>
<accession>F3L564</accession>
<keyword evidence="1 2" id="KW-0732">Signal</keyword>
<feature type="chain" id="PRO_5003302353" evidence="2">
    <location>
        <begin position="22"/>
        <end position="526"/>
    </location>
</feature>
<feature type="signal peptide" evidence="2">
    <location>
        <begin position="1"/>
        <end position="21"/>
    </location>
</feature>
<dbReference type="EMBL" id="AEIG01000096">
    <property type="protein sequence ID" value="EGG28537.1"/>
    <property type="molecule type" value="Genomic_DNA"/>
</dbReference>
<dbReference type="AlphaFoldDB" id="F3L564"/>
<dbReference type="InterPro" id="IPR036280">
    <property type="entry name" value="Multihaem_cyt_sf"/>
</dbReference>
<dbReference type="SUPFAM" id="SSF48695">
    <property type="entry name" value="Multiheme cytochromes"/>
    <property type="match status" value="3"/>
</dbReference>
<protein>
    <submittedName>
        <fullName evidence="3">Cytochrome c family protein</fullName>
    </submittedName>
</protein>
<organism evidence="3 4">
    <name type="scientific">Aequoribacter fuscus</name>
    <dbReference type="NCBI Taxonomy" id="2518989"/>
    <lineage>
        <taxon>Bacteria</taxon>
        <taxon>Pseudomonadati</taxon>
        <taxon>Pseudomonadota</taxon>
        <taxon>Gammaproteobacteria</taxon>
        <taxon>Cellvibrionales</taxon>
        <taxon>Halieaceae</taxon>
        <taxon>Aequoribacter</taxon>
    </lineage>
</organism>
<reference evidence="3 4" key="1">
    <citation type="journal article" date="2011" name="J. Bacteriol.">
        <title>Genome sequence of strain IMCC3088, a proteorhodopsin-containing marine bacterium belonging to the OM60/NOR5 clade.</title>
        <authorList>
            <person name="Jang Y."/>
            <person name="Oh H.M."/>
            <person name="Kang I."/>
            <person name="Lee K."/>
            <person name="Yang S.J."/>
            <person name="Cho J.C."/>
        </authorList>
    </citation>
    <scope>NUCLEOTIDE SEQUENCE [LARGE SCALE GENOMIC DNA]</scope>
    <source>
        <strain evidence="3 4">IMCC3088</strain>
    </source>
</reference>
<gene>
    <name evidence="3" type="ORF">IMCC3088_2843</name>
</gene>
<keyword evidence="4" id="KW-1185">Reference proteome</keyword>
<dbReference type="Gene3D" id="3.90.10.10">
    <property type="entry name" value="Cytochrome C3"/>
    <property type="match status" value="6"/>
</dbReference>
<evidence type="ECO:0000256" key="2">
    <source>
        <dbReference type="SAM" id="SignalP"/>
    </source>
</evidence>
<dbReference type="eggNOG" id="COG0484">
    <property type="taxonomic scope" value="Bacteria"/>
</dbReference>
<evidence type="ECO:0000313" key="4">
    <source>
        <dbReference type="Proteomes" id="UP000005615"/>
    </source>
</evidence>
<dbReference type="InterPro" id="IPR051829">
    <property type="entry name" value="Multiheme_Cytochr_ET"/>
</dbReference>
<dbReference type="STRING" id="2518989.IMCC3088_2843"/>